<protein>
    <submittedName>
        <fullName evidence="1">Uncharacterized protein</fullName>
    </submittedName>
</protein>
<comment type="caution">
    <text evidence="1">The sequence shown here is derived from an EMBL/GenBank/DDBJ whole genome shotgun (WGS) entry which is preliminary data.</text>
</comment>
<reference evidence="1 2" key="1">
    <citation type="journal article" date="2023" name="G3 (Bethesda)">
        <title>A chromosome-length genome assembly and annotation of blackberry (Rubus argutus, cv. 'Hillquist').</title>
        <authorList>
            <person name="Bruna T."/>
            <person name="Aryal R."/>
            <person name="Dudchenko O."/>
            <person name="Sargent D.J."/>
            <person name="Mead D."/>
            <person name="Buti M."/>
            <person name="Cavallini A."/>
            <person name="Hytonen T."/>
            <person name="Andres J."/>
            <person name="Pham M."/>
            <person name="Weisz D."/>
            <person name="Mascagni F."/>
            <person name="Usai G."/>
            <person name="Natali L."/>
            <person name="Bassil N."/>
            <person name="Fernandez G.E."/>
            <person name="Lomsadze A."/>
            <person name="Armour M."/>
            <person name="Olukolu B."/>
            <person name="Poorten T."/>
            <person name="Britton C."/>
            <person name="Davik J."/>
            <person name="Ashrafi H."/>
            <person name="Aiden E.L."/>
            <person name="Borodovsky M."/>
            <person name="Worthington M."/>
        </authorList>
    </citation>
    <scope>NUCLEOTIDE SEQUENCE [LARGE SCALE GENOMIC DNA]</scope>
    <source>
        <strain evidence="1">PI 553951</strain>
    </source>
</reference>
<name>A0AAW1VMQ2_RUBAR</name>
<proteinExistence type="predicted"/>
<keyword evidence="2" id="KW-1185">Reference proteome</keyword>
<dbReference type="EMBL" id="JBEDUW010000220">
    <property type="protein sequence ID" value="KAK9903700.1"/>
    <property type="molecule type" value="Genomic_DNA"/>
</dbReference>
<organism evidence="1 2">
    <name type="scientific">Rubus argutus</name>
    <name type="common">Southern blackberry</name>
    <dbReference type="NCBI Taxonomy" id="59490"/>
    <lineage>
        <taxon>Eukaryota</taxon>
        <taxon>Viridiplantae</taxon>
        <taxon>Streptophyta</taxon>
        <taxon>Embryophyta</taxon>
        <taxon>Tracheophyta</taxon>
        <taxon>Spermatophyta</taxon>
        <taxon>Magnoliopsida</taxon>
        <taxon>eudicotyledons</taxon>
        <taxon>Gunneridae</taxon>
        <taxon>Pentapetalae</taxon>
        <taxon>rosids</taxon>
        <taxon>fabids</taxon>
        <taxon>Rosales</taxon>
        <taxon>Rosaceae</taxon>
        <taxon>Rosoideae</taxon>
        <taxon>Rosoideae incertae sedis</taxon>
        <taxon>Rubus</taxon>
    </lineage>
</organism>
<dbReference type="Proteomes" id="UP001457282">
    <property type="component" value="Unassembled WGS sequence"/>
</dbReference>
<accession>A0AAW1VMQ2</accession>
<evidence type="ECO:0000313" key="2">
    <source>
        <dbReference type="Proteomes" id="UP001457282"/>
    </source>
</evidence>
<dbReference type="AlphaFoldDB" id="A0AAW1VMQ2"/>
<gene>
    <name evidence="1" type="ORF">M0R45_001060</name>
</gene>
<evidence type="ECO:0000313" key="1">
    <source>
        <dbReference type="EMBL" id="KAK9903700.1"/>
    </source>
</evidence>
<sequence length="117" mass="12740">MREKARRQCWCGPVMGTAEQRWARIEGGAAAGHGVVWDSEHEMGSMMVNEAAGSEKNDAETVAGLWRGGGAMSGEIVKWCFETRVMVSYERCGIVNGSGWLCGVELQMTFMVTCDGD</sequence>